<protein>
    <recommendedName>
        <fullName evidence="1">FCP1 homology domain-containing protein</fullName>
    </recommendedName>
</protein>
<dbReference type="Pfam" id="PF03031">
    <property type="entry name" value="NIF"/>
    <property type="match status" value="1"/>
</dbReference>
<dbReference type="AlphaFoldDB" id="A0ABD3MGL2"/>
<dbReference type="Proteomes" id="UP001530315">
    <property type="component" value="Unassembled WGS sequence"/>
</dbReference>
<name>A0ABD3MGL2_9STRA</name>
<dbReference type="SMART" id="SM00577">
    <property type="entry name" value="CPDc"/>
    <property type="match status" value="1"/>
</dbReference>
<reference evidence="2 3" key="1">
    <citation type="submission" date="2024-10" db="EMBL/GenBank/DDBJ databases">
        <title>Updated reference genomes for cyclostephanoid diatoms.</title>
        <authorList>
            <person name="Roberts W.R."/>
            <person name="Alverson A.J."/>
        </authorList>
    </citation>
    <scope>NUCLEOTIDE SEQUENCE [LARGE SCALE GENOMIC DNA]</scope>
    <source>
        <strain evidence="2 3">AJA276-08</strain>
    </source>
</reference>
<evidence type="ECO:0000313" key="3">
    <source>
        <dbReference type="Proteomes" id="UP001530315"/>
    </source>
</evidence>
<proteinExistence type="predicted"/>
<evidence type="ECO:0000313" key="2">
    <source>
        <dbReference type="EMBL" id="KAL3763189.1"/>
    </source>
</evidence>
<organism evidence="2 3">
    <name type="scientific">Stephanodiscus triporus</name>
    <dbReference type="NCBI Taxonomy" id="2934178"/>
    <lineage>
        <taxon>Eukaryota</taxon>
        <taxon>Sar</taxon>
        <taxon>Stramenopiles</taxon>
        <taxon>Ochrophyta</taxon>
        <taxon>Bacillariophyta</taxon>
        <taxon>Coscinodiscophyceae</taxon>
        <taxon>Thalassiosirophycidae</taxon>
        <taxon>Stephanodiscales</taxon>
        <taxon>Stephanodiscaceae</taxon>
        <taxon>Stephanodiscus</taxon>
    </lineage>
</organism>
<gene>
    <name evidence="2" type="ORF">ACHAW5_005086</name>
</gene>
<dbReference type="Gene3D" id="3.40.50.1000">
    <property type="entry name" value="HAD superfamily/HAD-like"/>
    <property type="match status" value="1"/>
</dbReference>
<keyword evidence="3" id="KW-1185">Reference proteome</keyword>
<dbReference type="InterPro" id="IPR004274">
    <property type="entry name" value="FCP1_dom"/>
</dbReference>
<dbReference type="PROSITE" id="PS50969">
    <property type="entry name" value="FCP1"/>
    <property type="match status" value="1"/>
</dbReference>
<feature type="domain" description="FCP1 homology" evidence="1">
    <location>
        <begin position="28"/>
        <end position="227"/>
    </location>
</feature>
<sequence length="260" mass="29519">MASHIRIHARRFALVGTSGLTAFAGYKSQSDPVHLFWDLDHTIICSISPIPDFEDRINDPKEKVSMCPVSPSNLVTLLPSPPTLHHFDQIDDDFPYDDASLAPNTRTYFRPGAKMALKLCSIFGIVHVYTAAQKTYTDNILHELDTDRSLFQEVIHRDNFPDIVKSGKDLNVGTNNMQRAILFDDRASNFKPQNYENGVAVRPFSPERVRKCYDGSWGAYLEELKEMSRLVGIAFWSSVHLSGDVRKVVHYVRSWTDTTQ</sequence>
<dbReference type="SUPFAM" id="SSF56784">
    <property type="entry name" value="HAD-like"/>
    <property type="match status" value="1"/>
</dbReference>
<dbReference type="InterPro" id="IPR036412">
    <property type="entry name" value="HAD-like_sf"/>
</dbReference>
<accession>A0ABD3MGL2</accession>
<evidence type="ECO:0000259" key="1">
    <source>
        <dbReference type="PROSITE" id="PS50969"/>
    </source>
</evidence>
<comment type="caution">
    <text evidence="2">The sequence shown here is derived from an EMBL/GenBank/DDBJ whole genome shotgun (WGS) entry which is preliminary data.</text>
</comment>
<dbReference type="InterPro" id="IPR023214">
    <property type="entry name" value="HAD_sf"/>
</dbReference>
<dbReference type="EMBL" id="JALLAZ020001808">
    <property type="protein sequence ID" value="KAL3763189.1"/>
    <property type="molecule type" value="Genomic_DNA"/>
</dbReference>